<dbReference type="EMBL" id="JBHLSW010000002">
    <property type="protein sequence ID" value="MFC0632421.1"/>
    <property type="molecule type" value="Genomic_DNA"/>
</dbReference>
<evidence type="ECO:0000256" key="1">
    <source>
        <dbReference type="SAM" id="MobiDB-lite"/>
    </source>
</evidence>
<dbReference type="PANTHER" id="PTHR12526">
    <property type="entry name" value="GLYCOSYLTRANSFERASE"/>
    <property type="match status" value="1"/>
</dbReference>
<feature type="region of interest" description="Disordered" evidence="1">
    <location>
        <begin position="311"/>
        <end position="337"/>
    </location>
</feature>
<evidence type="ECO:0000313" key="2">
    <source>
        <dbReference type="EMBL" id="MFC0632421.1"/>
    </source>
</evidence>
<comment type="caution">
    <text evidence="2">The sequence shown here is derived from an EMBL/GenBank/DDBJ whole genome shotgun (WGS) entry which is preliminary data.</text>
</comment>
<feature type="compositionally biased region" description="Low complexity" evidence="1">
    <location>
        <begin position="311"/>
        <end position="325"/>
    </location>
</feature>
<dbReference type="Proteomes" id="UP001589906">
    <property type="component" value="Unassembled WGS sequence"/>
</dbReference>
<dbReference type="RefSeq" id="WP_376833351.1">
    <property type="nucleotide sequence ID" value="NZ_JBHLSW010000002.1"/>
</dbReference>
<organism evidence="2 3">
    <name type="scientific">Brevundimonas balnearis</name>
    <dbReference type="NCBI Taxonomy" id="1572858"/>
    <lineage>
        <taxon>Bacteria</taxon>
        <taxon>Pseudomonadati</taxon>
        <taxon>Pseudomonadota</taxon>
        <taxon>Alphaproteobacteria</taxon>
        <taxon>Caulobacterales</taxon>
        <taxon>Caulobacteraceae</taxon>
        <taxon>Brevundimonas</taxon>
    </lineage>
</organism>
<gene>
    <name evidence="2" type="ORF">ACFFGE_00805</name>
</gene>
<accession>A0ABV6QYH7</accession>
<dbReference type="SUPFAM" id="SSF53756">
    <property type="entry name" value="UDP-Glycosyltransferase/glycogen phosphorylase"/>
    <property type="match status" value="1"/>
</dbReference>
<name>A0ABV6QYH7_9CAUL</name>
<protein>
    <submittedName>
        <fullName evidence="2">Glycosyltransferase</fullName>
        <ecNumber evidence="2">2.4.-.-</ecNumber>
    </submittedName>
</protein>
<dbReference type="Pfam" id="PF13692">
    <property type="entry name" value="Glyco_trans_1_4"/>
    <property type="match status" value="1"/>
</dbReference>
<keyword evidence="3" id="KW-1185">Reference proteome</keyword>
<evidence type="ECO:0000313" key="3">
    <source>
        <dbReference type="Proteomes" id="UP001589906"/>
    </source>
</evidence>
<dbReference type="EC" id="2.4.-.-" evidence="2"/>
<dbReference type="GO" id="GO:0016757">
    <property type="term" value="F:glycosyltransferase activity"/>
    <property type="evidence" value="ECO:0007669"/>
    <property type="project" value="UniProtKB-KW"/>
</dbReference>
<sequence length="607" mass="65992">MGDQVASAIDRPHARTGAWALIQQPTGDGWILDRIVNEVAKVLGPRAFRWADLAKSPPAETIFFPHYSLYMTARDHRGADVAGRSVIWFTHPGDYPYSTAELLLAFGAAKSVLFPCSRFRDLWVAQGLDVRKTRVILGAADPALFRGRPRAGRVVGVNAAYYPRKGSRLLLETVRAARDLRFELLGRGWRASPDFDDLSRLANFTYLETPYSKYPSRMRRWHAFLSTSRLEGGPVPLVEAMMANATPVATDTGFAPDLITHGRTGFIIDPDDAPDQVADVLREAAREPIDSRSAVVDLSWTRFAREVVEVGDGAAAGDQGRQRGAPPAPPRRERPAPAAAIPAASFIAYSSGRGPGADLIWSFARGHGAQVAPITSPPPDDRRRTPVLWGLLDGALERIRAAKADGAQFVYLDHAYLGRGHGRRYRMCLDGFHAGPVREADAVRLADLNITPRPWRSGGSVVLVCPPTAAAAAANDTTPDAWLARTLALLRTHTDRPLEIRRKPRPGHPAEPLASALGRAHAVVCHTSTIAVEATIAGVPAFVDPASPAAPVAGTDLARIECPTRPDRGPWLRHLACMQFSVDEFEAGRAWSLLIEHLSRPEVKLAP</sequence>
<keyword evidence="2" id="KW-0808">Transferase</keyword>
<keyword evidence="2" id="KW-0328">Glycosyltransferase</keyword>
<proteinExistence type="predicted"/>
<reference evidence="2 3" key="1">
    <citation type="submission" date="2024-09" db="EMBL/GenBank/DDBJ databases">
        <authorList>
            <person name="Sun Q."/>
            <person name="Mori K."/>
        </authorList>
    </citation>
    <scope>NUCLEOTIDE SEQUENCE [LARGE SCALE GENOMIC DNA]</scope>
    <source>
        <strain evidence="2 3">NCAIM B.02621</strain>
    </source>
</reference>
<dbReference type="Gene3D" id="3.40.50.2000">
    <property type="entry name" value="Glycogen Phosphorylase B"/>
    <property type="match status" value="1"/>
</dbReference>